<keyword evidence="2" id="KW-1185">Reference proteome</keyword>
<dbReference type="Proteomes" id="UP001549184">
    <property type="component" value="Unassembled WGS sequence"/>
</dbReference>
<sequence>MNYSSKLSRSAIDELDRRLKEELTNLERAAELRLAEQQDPQLRAKHEFDQLRREYGIDVADVLGFFPEDEAVAYLQSLMEPHGPGMLPGSVDT</sequence>
<evidence type="ECO:0000313" key="1">
    <source>
        <dbReference type="EMBL" id="MET3654812.1"/>
    </source>
</evidence>
<dbReference type="RefSeq" id="WP_354016140.1">
    <property type="nucleotide sequence ID" value="NZ_JBEPMU010000010.1"/>
</dbReference>
<gene>
    <name evidence="1" type="ORF">ABIC75_004560</name>
</gene>
<accession>A0ABV2K1W1</accession>
<proteinExistence type="predicted"/>
<protein>
    <submittedName>
        <fullName evidence="1">Uncharacterized protein</fullName>
    </submittedName>
</protein>
<organism evidence="1 2">
    <name type="scientific">Dyella japonica</name>
    <dbReference type="NCBI Taxonomy" id="231455"/>
    <lineage>
        <taxon>Bacteria</taxon>
        <taxon>Pseudomonadati</taxon>
        <taxon>Pseudomonadota</taxon>
        <taxon>Gammaproteobacteria</taxon>
        <taxon>Lysobacterales</taxon>
        <taxon>Rhodanobacteraceae</taxon>
        <taxon>Dyella</taxon>
    </lineage>
</organism>
<comment type="caution">
    <text evidence="1">The sequence shown here is derived from an EMBL/GenBank/DDBJ whole genome shotgun (WGS) entry which is preliminary data.</text>
</comment>
<reference evidence="1 2" key="1">
    <citation type="submission" date="2024-06" db="EMBL/GenBank/DDBJ databases">
        <title>Sorghum-associated microbial communities from plants grown in Nebraska, USA.</title>
        <authorList>
            <person name="Schachtman D."/>
        </authorList>
    </citation>
    <scope>NUCLEOTIDE SEQUENCE [LARGE SCALE GENOMIC DNA]</scope>
    <source>
        <strain evidence="1 2">1073</strain>
    </source>
</reference>
<evidence type="ECO:0000313" key="2">
    <source>
        <dbReference type="Proteomes" id="UP001549184"/>
    </source>
</evidence>
<dbReference type="EMBL" id="JBEPMU010000010">
    <property type="protein sequence ID" value="MET3654812.1"/>
    <property type="molecule type" value="Genomic_DNA"/>
</dbReference>
<name>A0ABV2K1W1_9GAMM</name>